<evidence type="ECO:0000256" key="1">
    <source>
        <dbReference type="SAM" id="Phobius"/>
    </source>
</evidence>
<keyword evidence="1" id="KW-0812">Transmembrane</keyword>
<name>A0ABP9I1X8_9ACTN</name>
<keyword evidence="1" id="KW-0472">Membrane</keyword>
<organism evidence="2 3">
    <name type="scientific">Kineococcus glutinatus</name>
    <dbReference type="NCBI Taxonomy" id="1070872"/>
    <lineage>
        <taxon>Bacteria</taxon>
        <taxon>Bacillati</taxon>
        <taxon>Actinomycetota</taxon>
        <taxon>Actinomycetes</taxon>
        <taxon>Kineosporiales</taxon>
        <taxon>Kineosporiaceae</taxon>
        <taxon>Kineococcus</taxon>
    </lineage>
</organism>
<feature type="transmembrane region" description="Helical" evidence="1">
    <location>
        <begin position="106"/>
        <end position="123"/>
    </location>
</feature>
<proteinExistence type="predicted"/>
<evidence type="ECO:0000313" key="3">
    <source>
        <dbReference type="Proteomes" id="UP001501195"/>
    </source>
</evidence>
<keyword evidence="1" id="KW-1133">Transmembrane helix</keyword>
<reference evidence="3" key="1">
    <citation type="journal article" date="2019" name="Int. J. Syst. Evol. Microbiol.">
        <title>The Global Catalogue of Microorganisms (GCM) 10K type strain sequencing project: providing services to taxonomists for standard genome sequencing and annotation.</title>
        <authorList>
            <consortium name="The Broad Institute Genomics Platform"/>
            <consortium name="The Broad Institute Genome Sequencing Center for Infectious Disease"/>
            <person name="Wu L."/>
            <person name="Ma J."/>
        </authorList>
    </citation>
    <scope>NUCLEOTIDE SEQUENCE [LARGE SCALE GENOMIC DNA]</scope>
    <source>
        <strain evidence="3">JCM 18126</strain>
    </source>
</reference>
<comment type="caution">
    <text evidence="2">The sequence shown here is derived from an EMBL/GenBank/DDBJ whole genome shotgun (WGS) entry which is preliminary data.</text>
</comment>
<gene>
    <name evidence="2" type="ORF">GCM10023225_25100</name>
</gene>
<keyword evidence="3" id="KW-1185">Reference proteome</keyword>
<dbReference type="EMBL" id="BAABIL010000393">
    <property type="protein sequence ID" value="GAA4985184.1"/>
    <property type="molecule type" value="Genomic_DNA"/>
</dbReference>
<sequence length="129" mass="12761">MFGAGLLRGVVCGAALGAALGVVGSITTDAGSDVAFVMVSLAAFSGALVGVACAAGVLVVLSIVRRGRWAGSWVVSGLAALVVAFVAALSVSLLALMNGWAFLDPHAQPVTGAAAGAIALWQARRVQRD</sequence>
<feature type="transmembrane region" description="Helical" evidence="1">
    <location>
        <begin position="34"/>
        <end position="61"/>
    </location>
</feature>
<accession>A0ABP9I1X8</accession>
<protein>
    <submittedName>
        <fullName evidence="2">Uncharacterized protein</fullName>
    </submittedName>
</protein>
<evidence type="ECO:0000313" key="2">
    <source>
        <dbReference type="EMBL" id="GAA4985184.1"/>
    </source>
</evidence>
<dbReference type="Proteomes" id="UP001501195">
    <property type="component" value="Unassembled WGS sequence"/>
</dbReference>
<feature type="transmembrane region" description="Helical" evidence="1">
    <location>
        <begin position="73"/>
        <end position="100"/>
    </location>
</feature>